<comment type="caution">
    <text evidence="3">The sequence shown here is derived from an EMBL/GenBank/DDBJ whole genome shotgun (WGS) entry which is preliminary data.</text>
</comment>
<evidence type="ECO:0000313" key="3">
    <source>
        <dbReference type="EMBL" id="MFI2476956.1"/>
    </source>
</evidence>
<feature type="compositionally biased region" description="Low complexity" evidence="1">
    <location>
        <begin position="1"/>
        <end position="21"/>
    </location>
</feature>
<organism evidence="3 4">
    <name type="scientific">Nocardia xishanensis</name>
    <dbReference type="NCBI Taxonomy" id="238964"/>
    <lineage>
        <taxon>Bacteria</taxon>
        <taxon>Bacillati</taxon>
        <taxon>Actinomycetota</taxon>
        <taxon>Actinomycetes</taxon>
        <taxon>Mycobacteriales</taxon>
        <taxon>Nocardiaceae</taxon>
        <taxon>Nocardia</taxon>
    </lineage>
</organism>
<keyword evidence="4" id="KW-1185">Reference proteome</keyword>
<proteinExistence type="predicted"/>
<dbReference type="Pfam" id="PF16103">
    <property type="entry name" value="DUF4822"/>
    <property type="match status" value="1"/>
</dbReference>
<gene>
    <name evidence="3" type="ORF">ACH49W_26540</name>
</gene>
<dbReference type="InterPro" id="IPR032247">
    <property type="entry name" value="DUF4822"/>
</dbReference>
<evidence type="ECO:0000259" key="2">
    <source>
        <dbReference type="Pfam" id="PF16103"/>
    </source>
</evidence>
<evidence type="ECO:0000256" key="1">
    <source>
        <dbReference type="SAM" id="MobiDB-lite"/>
    </source>
</evidence>
<dbReference type="RefSeq" id="WP_397094273.1">
    <property type="nucleotide sequence ID" value="NZ_JBIRYO010000020.1"/>
</dbReference>
<dbReference type="Gene3D" id="2.40.128.540">
    <property type="entry name" value="Domain of unknown function DUF4822"/>
    <property type="match status" value="1"/>
</dbReference>
<feature type="region of interest" description="Disordered" evidence="1">
    <location>
        <begin position="1"/>
        <end position="36"/>
    </location>
</feature>
<dbReference type="EMBL" id="JBIRYO010000020">
    <property type="protein sequence ID" value="MFI2476956.1"/>
    <property type="molecule type" value="Genomic_DNA"/>
</dbReference>
<sequence length="142" mass="15308">MSAETSSATSAAVAPGSPSATLASTPWETTAAKDSRGGAVALADDDVKNYVGFAYFHPDGTFTMFDLDDSPKMHGDWSVSPDGKTRTIVAKNDAGQEQFRRVVDIVTLDGKQFTYRVYPDPANEAVYYDIIHTPTTHAEPTE</sequence>
<protein>
    <submittedName>
        <fullName evidence="3">DUF4822 domain-containing protein</fullName>
    </submittedName>
</protein>
<dbReference type="Proteomes" id="UP001611415">
    <property type="component" value="Unassembled WGS sequence"/>
</dbReference>
<reference evidence="3 4" key="1">
    <citation type="submission" date="2024-10" db="EMBL/GenBank/DDBJ databases">
        <title>The Natural Products Discovery Center: Release of the First 8490 Sequenced Strains for Exploring Actinobacteria Biosynthetic Diversity.</title>
        <authorList>
            <person name="Kalkreuter E."/>
            <person name="Kautsar S.A."/>
            <person name="Yang D."/>
            <person name="Bader C.D."/>
            <person name="Teijaro C.N."/>
            <person name="Fluegel L."/>
            <person name="Davis C.M."/>
            <person name="Simpson J.R."/>
            <person name="Lauterbach L."/>
            <person name="Steele A.D."/>
            <person name="Gui C."/>
            <person name="Meng S."/>
            <person name="Li G."/>
            <person name="Viehrig K."/>
            <person name="Ye F."/>
            <person name="Su P."/>
            <person name="Kiefer A.F."/>
            <person name="Nichols A."/>
            <person name="Cepeda A.J."/>
            <person name="Yan W."/>
            <person name="Fan B."/>
            <person name="Jiang Y."/>
            <person name="Adhikari A."/>
            <person name="Zheng C.-J."/>
            <person name="Schuster L."/>
            <person name="Cowan T.M."/>
            <person name="Smanski M.J."/>
            <person name="Chevrette M.G."/>
            <person name="De Carvalho L.P.S."/>
            <person name="Shen B."/>
        </authorList>
    </citation>
    <scope>NUCLEOTIDE SEQUENCE [LARGE SCALE GENOMIC DNA]</scope>
    <source>
        <strain evidence="3 4">NPDC019275</strain>
    </source>
</reference>
<feature type="domain" description="DUF4822" evidence="2">
    <location>
        <begin position="20"/>
        <end position="139"/>
    </location>
</feature>
<name>A0ABW7X783_9NOCA</name>
<evidence type="ECO:0000313" key="4">
    <source>
        <dbReference type="Proteomes" id="UP001611415"/>
    </source>
</evidence>
<accession>A0ABW7X783</accession>